<gene>
    <name evidence="7" type="primary">Aste57867_21512</name>
    <name evidence="6" type="ORF">As57867_021443</name>
    <name evidence="7" type="ORF">ASTE57867_21512</name>
</gene>
<reference evidence="6" key="2">
    <citation type="submission" date="2019-06" db="EMBL/GenBank/DDBJ databases">
        <title>Genomics analysis of Aphanomyces spp. identifies a new class of oomycete effector associated with host adaptation.</title>
        <authorList>
            <person name="Gaulin E."/>
        </authorList>
    </citation>
    <scope>NUCLEOTIDE SEQUENCE</scope>
    <source>
        <strain evidence="6">CBS 578.67</strain>
    </source>
</reference>
<evidence type="ECO:0000256" key="3">
    <source>
        <dbReference type="ARBA" id="ARBA00022801"/>
    </source>
</evidence>
<keyword evidence="4" id="KW-0460">Magnesium</keyword>
<accession>A0A485LIZ8</accession>
<dbReference type="GO" id="GO:0046872">
    <property type="term" value="F:metal ion binding"/>
    <property type="evidence" value="ECO:0007669"/>
    <property type="project" value="UniProtKB-KW"/>
</dbReference>
<keyword evidence="8" id="KW-1185">Reference proteome</keyword>
<dbReference type="PANTHER" id="PTHR12103:SF12">
    <property type="entry name" value="FI20020P1"/>
    <property type="match status" value="1"/>
</dbReference>
<evidence type="ECO:0000313" key="6">
    <source>
        <dbReference type="EMBL" id="KAF0686670.1"/>
    </source>
</evidence>
<evidence type="ECO:0000256" key="1">
    <source>
        <dbReference type="ARBA" id="ARBA00009589"/>
    </source>
</evidence>
<keyword evidence="2" id="KW-0479">Metal-binding</keyword>
<reference evidence="7 8" key="1">
    <citation type="submission" date="2019-03" db="EMBL/GenBank/DDBJ databases">
        <authorList>
            <person name="Gaulin E."/>
            <person name="Dumas B."/>
        </authorList>
    </citation>
    <scope>NUCLEOTIDE SEQUENCE [LARGE SCALE GENOMIC DNA]</scope>
    <source>
        <strain evidence="7">CBS 568.67</strain>
    </source>
</reference>
<evidence type="ECO:0000313" key="7">
    <source>
        <dbReference type="EMBL" id="VFT98182.1"/>
    </source>
</evidence>
<dbReference type="InterPro" id="IPR036412">
    <property type="entry name" value="HAD-like_sf"/>
</dbReference>
<evidence type="ECO:0000256" key="4">
    <source>
        <dbReference type="ARBA" id="ARBA00022842"/>
    </source>
</evidence>
<dbReference type="OrthoDB" id="10252832at2759"/>
<keyword evidence="3" id="KW-0378">Hydrolase</keyword>
<name>A0A485LIZ8_9STRA</name>
<protein>
    <submittedName>
        <fullName evidence="7">Aste57867_21512 protein</fullName>
    </submittedName>
</protein>
<feature type="region of interest" description="Disordered" evidence="5">
    <location>
        <begin position="835"/>
        <end position="858"/>
    </location>
</feature>
<dbReference type="SUPFAM" id="SSF56784">
    <property type="entry name" value="HAD-like"/>
    <property type="match status" value="1"/>
</dbReference>
<dbReference type="Gene3D" id="1.10.472.80">
    <property type="entry name" value="Ypt/Rab-GAP domain of gyp1p, domain 3"/>
    <property type="match status" value="1"/>
</dbReference>
<evidence type="ECO:0000313" key="8">
    <source>
        <dbReference type="Proteomes" id="UP000332933"/>
    </source>
</evidence>
<sequence>MASSPTASRRQPRISVTDDLVAWHGMTVKNFTVMVANGIPLTTSRRQIWLDIISTELKRRSKAKLSVSFAAYVGTMWEQGSGAFGILTEKLDSSFRSHGGASKKSARSQRASKTMDQKFIDDVVLELNDSAYVVVDHQTAPFVDAVIRVVAPEVRNRSEVVKVLSFLLHVRSREQLARNTKPCIPHGDVGPICLDTIESTVLMLLPSVHSAIMQLGLPRREIYWKLLLLSLQSTFPSEIRLRMIDHILVNGCAALVSTLLVYLQRRQHEILLCTTIEAFEALHEGDYHEWLQQNQFDAFWKECIEVHKSNFNQVYIARNIFMRAKHFTFNMESSVDRYLPYHNELHVVDLDQYGWVGFDVDHTLVEFKLEVLLRASFEKAHRHIQANYMNLRTCPPPVWIPHLAFRGLAVDTRKGNLLHVGSDGHVLRGFHGTFELSSNVLALYYPKADHRLLSTRLNSSSSPSHAFRYLYTNAEIIYGPLYAWLVDQYEKSSITNVEIGYVPLTEEHKKDMQFLHPESVYSLLSSIVLDATTAYYGSEYWRTLSTTPEVLIQVNTGIRRLLEHLQKPWKKNIFLLTNGGWEHTDVVMRAAIGKDWRSFFDLVLTKASKDVFFETCHAARFREVLTLHNARSITAATTLDRGKVYEGGNITELMHALHDPKWKLYEKPKVLFMGDHPLHDIVNPTQSATPWDTVAVIHESNLLFKHLEKHHRKKHVQTAIQLVLDTVFACTSARRGPQVETRPAPSTSCFYFDSGGPYSALGKLINRHAILCVDSVARLTQQENTIQTLLQSRLERRRESARISGPLSSTGVVTSKVQHQWSNIFRTNAANGGGVTALSGRDKSMQSLTVNSRRGSTS</sequence>
<evidence type="ECO:0000256" key="5">
    <source>
        <dbReference type="SAM" id="MobiDB-lite"/>
    </source>
</evidence>
<proteinExistence type="inferred from homology"/>
<comment type="similarity">
    <text evidence="1">Belongs to the 5'(3')-deoxyribonucleotidase family.</text>
</comment>
<dbReference type="PANTHER" id="PTHR12103">
    <property type="entry name" value="5'-NUCLEOTIDASE DOMAIN-CONTAINING"/>
    <property type="match status" value="1"/>
</dbReference>
<organism evidence="7 8">
    <name type="scientific">Aphanomyces stellatus</name>
    <dbReference type="NCBI Taxonomy" id="120398"/>
    <lineage>
        <taxon>Eukaryota</taxon>
        <taxon>Sar</taxon>
        <taxon>Stramenopiles</taxon>
        <taxon>Oomycota</taxon>
        <taxon>Saprolegniomycetes</taxon>
        <taxon>Saprolegniales</taxon>
        <taxon>Verrucalvaceae</taxon>
        <taxon>Aphanomyces</taxon>
    </lineage>
</organism>
<evidence type="ECO:0000256" key="2">
    <source>
        <dbReference type="ARBA" id="ARBA00022723"/>
    </source>
</evidence>
<dbReference type="GO" id="GO:0008253">
    <property type="term" value="F:5'-nucleotidase activity"/>
    <property type="evidence" value="ECO:0007669"/>
    <property type="project" value="TreeGrafter"/>
</dbReference>
<dbReference type="Gene3D" id="3.40.50.1000">
    <property type="entry name" value="HAD superfamily/HAD-like"/>
    <property type="match status" value="1"/>
</dbReference>
<dbReference type="Proteomes" id="UP000332933">
    <property type="component" value="Unassembled WGS sequence"/>
</dbReference>
<dbReference type="InterPro" id="IPR008380">
    <property type="entry name" value="HAD-SF_hydro_IG_5-nucl"/>
</dbReference>
<dbReference type="AlphaFoldDB" id="A0A485LIZ8"/>
<dbReference type="InterPro" id="IPR023214">
    <property type="entry name" value="HAD_sf"/>
</dbReference>
<dbReference type="Pfam" id="PF05761">
    <property type="entry name" value="5_nucleotid"/>
    <property type="match status" value="1"/>
</dbReference>
<dbReference type="EMBL" id="CAADRA010007005">
    <property type="protein sequence ID" value="VFT98182.1"/>
    <property type="molecule type" value="Genomic_DNA"/>
</dbReference>
<feature type="compositionally biased region" description="Polar residues" evidence="5">
    <location>
        <begin position="845"/>
        <end position="858"/>
    </location>
</feature>
<dbReference type="EMBL" id="VJMH01006979">
    <property type="protein sequence ID" value="KAF0686670.1"/>
    <property type="molecule type" value="Genomic_DNA"/>
</dbReference>